<name>A0A822YLV8_NELNU</name>
<evidence type="ECO:0000256" key="2">
    <source>
        <dbReference type="SAM" id="Coils"/>
    </source>
</evidence>
<feature type="compositionally biased region" description="Basic and acidic residues" evidence="3">
    <location>
        <begin position="123"/>
        <end position="141"/>
    </location>
</feature>
<dbReference type="PANTHER" id="PTHR33322">
    <property type="entry name" value="BAG DOMAIN CONTAINING PROTEIN, EXPRESSED"/>
    <property type="match status" value="1"/>
</dbReference>
<feature type="domain" description="BAG" evidence="4">
    <location>
        <begin position="8"/>
        <end position="85"/>
    </location>
</feature>
<organism evidence="5 6">
    <name type="scientific">Nelumbo nucifera</name>
    <name type="common">Sacred lotus</name>
    <dbReference type="NCBI Taxonomy" id="4432"/>
    <lineage>
        <taxon>Eukaryota</taxon>
        <taxon>Viridiplantae</taxon>
        <taxon>Streptophyta</taxon>
        <taxon>Embryophyta</taxon>
        <taxon>Tracheophyta</taxon>
        <taxon>Spermatophyta</taxon>
        <taxon>Magnoliopsida</taxon>
        <taxon>Proteales</taxon>
        <taxon>Nelumbonaceae</taxon>
        <taxon>Nelumbo</taxon>
    </lineage>
</organism>
<dbReference type="SUPFAM" id="SSF63491">
    <property type="entry name" value="BAG domain"/>
    <property type="match status" value="1"/>
</dbReference>
<evidence type="ECO:0000256" key="1">
    <source>
        <dbReference type="ARBA" id="ARBA00023186"/>
    </source>
</evidence>
<gene>
    <name evidence="5" type="ORF">HUJ06_012363</name>
</gene>
<evidence type="ECO:0000259" key="4">
    <source>
        <dbReference type="PROSITE" id="PS51035"/>
    </source>
</evidence>
<dbReference type="InterPro" id="IPR003103">
    <property type="entry name" value="BAG_domain"/>
</dbReference>
<dbReference type="GO" id="GO:0051087">
    <property type="term" value="F:protein-folding chaperone binding"/>
    <property type="evidence" value="ECO:0007669"/>
    <property type="project" value="InterPro"/>
</dbReference>
<dbReference type="InterPro" id="IPR040400">
    <property type="entry name" value="BAG5/6/7/8"/>
</dbReference>
<feature type="region of interest" description="Disordered" evidence="3">
    <location>
        <begin position="106"/>
        <end position="150"/>
    </location>
</feature>
<protein>
    <recommendedName>
        <fullName evidence="4">BAG domain-containing protein</fullName>
    </recommendedName>
</protein>
<keyword evidence="1" id="KW-0143">Chaperone</keyword>
<dbReference type="EMBL" id="DUZY01000003">
    <property type="protein sequence ID" value="DAD33512.1"/>
    <property type="molecule type" value="Genomic_DNA"/>
</dbReference>
<dbReference type="AlphaFoldDB" id="A0A822YLV8"/>
<dbReference type="PANTHER" id="PTHR33322:SF4">
    <property type="entry name" value="BAG DOMAIN CONTAINING PROTEIN, EXPRESSED"/>
    <property type="match status" value="1"/>
</dbReference>
<dbReference type="Pfam" id="PF02179">
    <property type="entry name" value="BAG"/>
    <property type="match status" value="1"/>
</dbReference>
<keyword evidence="2" id="KW-0175">Coiled coil</keyword>
<sequence length="150" mass="16761">MVRRRVKKIVEIKKEVDEVEQRISRRETMDLVRTNAKERLRVNETLMALLFWLDSIRGIDSRVRECWKKVLRKAIALQEKVDAIVVGDQAATVVDGIGSKDLILGGDDGVDSSSGTSETFASDGDRSLDIRESTDSSDRCEAPVSHFPNG</sequence>
<feature type="coiled-coil region" evidence="2">
    <location>
        <begin position="2"/>
        <end position="29"/>
    </location>
</feature>
<dbReference type="SMART" id="SM00264">
    <property type="entry name" value="BAG"/>
    <property type="match status" value="1"/>
</dbReference>
<dbReference type="Proteomes" id="UP000607653">
    <property type="component" value="Unassembled WGS sequence"/>
</dbReference>
<dbReference type="PROSITE" id="PS51035">
    <property type="entry name" value="BAG"/>
    <property type="match status" value="1"/>
</dbReference>
<evidence type="ECO:0000313" key="6">
    <source>
        <dbReference type="Proteomes" id="UP000607653"/>
    </source>
</evidence>
<dbReference type="Gene3D" id="1.20.58.120">
    <property type="entry name" value="BAG domain"/>
    <property type="match status" value="1"/>
</dbReference>
<accession>A0A822YLV8</accession>
<proteinExistence type="predicted"/>
<dbReference type="InterPro" id="IPR036533">
    <property type="entry name" value="BAG_dom_sf"/>
</dbReference>
<evidence type="ECO:0000313" key="5">
    <source>
        <dbReference type="EMBL" id="DAD33512.1"/>
    </source>
</evidence>
<reference evidence="5 6" key="1">
    <citation type="journal article" date="2020" name="Mol. Biol. Evol.">
        <title>Distinct Expression and Methylation Patterns for Genes with Different Fates following a Single Whole-Genome Duplication in Flowering Plants.</title>
        <authorList>
            <person name="Shi T."/>
            <person name="Rahmani R.S."/>
            <person name="Gugger P.F."/>
            <person name="Wang M."/>
            <person name="Li H."/>
            <person name="Zhang Y."/>
            <person name="Li Z."/>
            <person name="Wang Q."/>
            <person name="Van de Peer Y."/>
            <person name="Marchal K."/>
            <person name="Chen J."/>
        </authorList>
    </citation>
    <scope>NUCLEOTIDE SEQUENCE [LARGE SCALE GENOMIC DNA]</scope>
    <source>
        <tissue evidence="5">Leaf</tissue>
    </source>
</reference>
<evidence type="ECO:0000256" key="3">
    <source>
        <dbReference type="SAM" id="MobiDB-lite"/>
    </source>
</evidence>
<keyword evidence="6" id="KW-1185">Reference proteome</keyword>
<comment type="caution">
    <text evidence="5">The sequence shown here is derived from an EMBL/GenBank/DDBJ whole genome shotgun (WGS) entry which is preliminary data.</text>
</comment>